<keyword evidence="7" id="KW-0808">Transferase</keyword>
<dbReference type="InterPro" id="IPR004839">
    <property type="entry name" value="Aminotransferase_I/II_large"/>
</dbReference>
<keyword evidence="3" id="KW-0663">Pyridoxal phosphate</keyword>
<dbReference type="InterPro" id="IPR015421">
    <property type="entry name" value="PyrdxlP-dep_Trfase_major"/>
</dbReference>
<dbReference type="PANTHER" id="PTHR43525:SF1">
    <property type="entry name" value="PROTEIN MALY"/>
    <property type="match status" value="1"/>
</dbReference>
<dbReference type="GO" id="GO:0047804">
    <property type="term" value="F:cysteine-S-conjugate beta-lyase activity"/>
    <property type="evidence" value="ECO:0007669"/>
    <property type="project" value="UniProtKB-EC"/>
</dbReference>
<organism evidence="7 8">
    <name type="scientific">Fusobacterium mortiferum</name>
    <dbReference type="NCBI Taxonomy" id="850"/>
    <lineage>
        <taxon>Bacteria</taxon>
        <taxon>Fusobacteriati</taxon>
        <taxon>Fusobacteriota</taxon>
        <taxon>Fusobacteriia</taxon>
        <taxon>Fusobacteriales</taxon>
        <taxon>Fusobacteriaceae</taxon>
        <taxon>Fusobacterium</taxon>
    </lineage>
</organism>
<proteinExistence type="inferred from homology"/>
<dbReference type="Proteomes" id="UP000284676">
    <property type="component" value="Unassembled WGS sequence"/>
</dbReference>
<dbReference type="Pfam" id="PF00155">
    <property type="entry name" value="Aminotran_1_2"/>
    <property type="match status" value="1"/>
</dbReference>
<evidence type="ECO:0000256" key="3">
    <source>
        <dbReference type="ARBA" id="ARBA00022898"/>
    </source>
</evidence>
<dbReference type="RefSeq" id="WP_005883319.1">
    <property type="nucleotide sequence ID" value="NZ_CABMMQ010000001.1"/>
</dbReference>
<dbReference type="PANTHER" id="PTHR43525">
    <property type="entry name" value="PROTEIN MALY"/>
    <property type="match status" value="1"/>
</dbReference>
<comment type="caution">
    <text evidence="7">The sequence shown here is derived from an EMBL/GenBank/DDBJ whole genome shotgun (WGS) entry which is preliminary data.</text>
</comment>
<dbReference type="SUPFAM" id="SSF53383">
    <property type="entry name" value="PLP-dependent transferases"/>
    <property type="match status" value="1"/>
</dbReference>
<evidence type="ECO:0000256" key="4">
    <source>
        <dbReference type="ARBA" id="ARBA00023239"/>
    </source>
</evidence>
<evidence type="ECO:0000256" key="5">
    <source>
        <dbReference type="ARBA" id="ARBA00037974"/>
    </source>
</evidence>
<evidence type="ECO:0000313" key="8">
    <source>
        <dbReference type="Proteomes" id="UP000284676"/>
    </source>
</evidence>
<evidence type="ECO:0000259" key="6">
    <source>
        <dbReference type="Pfam" id="PF00155"/>
    </source>
</evidence>
<evidence type="ECO:0000256" key="2">
    <source>
        <dbReference type="ARBA" id="ARBA00012224"/>
    </source>
</evidence>
<name>A0A414PQS2_FUSMR</name>
<dbReference type="CDD" id="cd00609">
    <property type="entry name" value="AAT_like"/>
    <property type="match status" value="1"/>
</dbReference>
<feature type="domain" description="Aminotransferase class I/classII large" evidence="6">
    <location>
        <begin position="43"/>
        <end position="385"/>
    </location>
</feature>
<reference evidence="7 8" key="1">
    <citation type="submission" date="2018-08" db="EMBL/GenBank/DDBJ databases">
        <title>A genome reference for cultivated species of the human gut microbiota.</title>
        <authorList>
            <person name="Zou Y."/>
            <person name="Xue W."/>
            <person name="Luo G."/>
        </authorList>
    </citation>
    <scope>NUCLEOTIDE SEQUENCE [LARGE SCALE GENOMIC DNA]</scope>
    <source>
        <strain evidence="7 8">AM25-1</strain>
    </source>
</reference>
<dbReference type="InterPro" id="IPR027619">
    <property type="entry name" value="C-S_lyase_PatB-like"/>
</dbReference>
<dbReference type="InterPro" id="IPR051798">
    <property type="entry name" value="Class-II_PLP-Dep_Aminotrans"/>
</dbReference>
<comment type="similarity">
    <text evidence="5">Belongs to the class-II pyridoxal-phosphate-dependent aminotransferase family. MalY/PatB cystathionine beta-lyase subfamily.</text>
</comment>
<accession>A0A414PQS2</accession>
<dbReference type="GO" id="GO:0008483">
    <property type="term" value="F:transaminase activity"/>
    <property type="evidence" value="ECO:0007669"/>
    <property type="project" value="UniProtKB-KW"/>
</dbReference>
<protein>
    <recommendedName>
        <fullName evidence="2">cysteine-S-conjugate beta-lyase</fullName>
        <ecNumber evidence="2">4.4.1.13</ecNumber>
    </recommendedName>
</protein>
<gene>
    <name evidence="7" type="ORF">DW663_09605</name>
</gene>
<sequence>MKYNFNERIDRSENHSAKWAEMGMKFGRNDLTPMWVADMDIKTAPEILEAMRNKLEQEIFGYVYRPDSYYESAANWLKKRFGYEISPATLIHSPGVVPSMSILVKMLTKETDKILIQSPVYPPFASSVKDNGRTLVENNLVKDENGYYTVDFEDLEKKLSCEDVTLFILCNPHNPVGRVWKKDELEKMGELCRKYNVRILADEIWRDLIMPGHKHIPMASLSKEIEDITITLFSPTKSFNLAGLQASFATFPRAEERKEFDDILGKMDVKRNNPFSLVAFEAAYEKCENWLEQLIEHIDGNMQYVIDFINEKLPMIKTAKPEGTYLMWLDFNGVGIPQDKIQDFLINEAKVAMNDGATFGENGKGFFRMNVACPRYMVEEAMEKIEKAIRNLK</sequence>
<comment type="cofactor">
    <cofactor evidence="1">
        <name>pyridoxal 5'-phosphate</name>
        <dbReference type="ChEBI" id="CHEBI:597326"/>
    </cofactor>
</comment>
<keyword evidence="7" id="KW-0032">Aminotransferase</keyword>
<dbReference type="Gene3D" id="3.90.1150.10">
    <property type="entry name" value="Aspartate Aminotransferase, domain 1"/>
    <property type="match status" value="1"/>
</dbReference>
<dbReference type="EMBL" id="QRHL01000020">
    <property type="protein sequence ID" value="RHF70898.1"/>
    <property type="molecule type" value="Genomic_DNA"/>
</dbReference>
<dbReference type="GeneID" id="62762645"/>
<evidence type="ECO:0000256" key="1">
    <source>
        <dbReference type="ARBA" id="ARBA00001933"/>
    </source>
</evidence>
<dbReference type="EC" id="4.4.1.13" evidence="2"/>
<dbReference type="Gene3D" id="3.40.640.10">
    <property type="entry name" value="Type I PLP-dependent aspartate aminotransferase-like (Major domain)"/>
    <property type="match status" value="1"/>
</dbReference>
<dbReference type="GO" id="GO:0030170">
    <property type="term" value="F:pyridoxal phosphate binding"/>
    <property type="evidence" value="ECO:0007669"/>
    <property type="project" value="InterPro"/>
</dbReference>
<dbReference type="NCBIfam" id="TIGR04350">
    <property type="entry name" value="C_S_lyase_PatB"/>
    <property type="match status" value="1"/>
</dbReference>
<dbReference type="InterPro" id="IPR015422">
    <property type="entry name" value="PyrdxlP-dep_Trfase_small"/>
</dbReference>
<dbReference type="InterPro" id="IPR015424">
    <property type="entry name" value="PyrdxlP-dep_Trfase"/>
</dbReference>
<keyword evidence="4" id="KW-0456">Lyase</keyword>
<evidence type="ECO:0000313" key="7">
    <source>
        <dbReference type="EMBL" id="RHF70898.1"/>
    </source>
</evidence>
<dbReference type="AlphaFoldDB" id="A0A414PQS2"/>